<keyword evidence="8" id="KW-0418">Kinase</keyword>
<dbReference type="Pfam" id="PF13426">
    <property type="entry name" value="PAS_9"/>
    <property type="match status" value="1"/>
</dbReference>
<dbReference type="InterPro" id="IPR036097">
    <property type="entry name" value="HisK_dim/P_sf"/>
</dbReference>
<evidence type="ECO:0000256" key="3">
    <source>
        <dbReference type="ARBA" id="ARBA00012438"/>
    </source>
</evidence>
<proteinExistence type="predicted"/>
<dbReference type="PROSITE" id="PS50109">
    <property type="entry name" value="HIS_KIN"/>
    <property type="match status" value="1"/>
</dbReference>
<feature type="domain" description="HPt" evidence="22">
    <location>
        <begin position="1323"/>
        <end position="1422"/>
    </location>
</feature>
<dbReference type="PRINTS" id="PR00344">
    <property type="entry name" value="BCTRLSENSOR"/>
</dbReference>
<evidence type="ECO:0000256" key="8">
    <source>
        <dbReference type="ARBA" id="ARBA00022777"/>
    </source>
</evidence>
<dbReference type="SUPFAM" id="SSF47226">
    <property type="entry name" value="Histidine-containing phosphotransfer domain, HPT domain"/>
    <property type="match status" value="1"/>
</dbReference>
<dbReference type="KEGG" id="pvw:HU752_005725"/>
<feature type="domain" description="Histidine kinase" evidence="17">
    <location>
        <begin position="785"/>
        <end position="1006"/>
    </location>
</feature>
<keyword evidence="24" id="KW-1185">Reference proteome</keyword>
<evidence type="ECO:0000313" key="24">
    <source>
        <dbReference type="Proteomes" id="UP000634530"/>
    </source>
</evidence>
<dbReference type="GO" id="GO:0005886">
    <property type="term" value="C:plasma membrane"/>
    <property type="evidence" value="ECO:0007669"/>
    <property type="project" value="UniProtKB-SubCell"/>
</dbReference>
<dbReference type="Pfam" id="PF01627">
    <property type="entry name" value="Hpt"/>
    <property type="match status" value="1"/>
</dbReference>
<dbReference type="InterPro" id="IPR005467">
    <property type="entry name" value="His_kinase_dom"/>
</dbReference>
<evidence type="ECO:0000256" key="10">
    <source>
        <dbReference type="ARBA" id="ARBA00022989"/>
    </source>
</evidence>
<evidence type="ECO:0000256" key="13">
    <source>
        <dbReference type="ARBA" id="ARBA00064003"/>
    </source>
</evidence>
<accession>A0A9E6TT72</accession>
<dbReference type="InterPro" id="IPR001610">
    <property type="entry name" value="PAC"/>
</dbReference>
<dbReference type="CDD" id="cd17546">
    <property type="entry name" value="REC_hyHK_CKI1_RcsC-like"/>
    <property type="match status" value="2"/>
</dbReference>
<comment type="subunit">
    <text evidence="13">At low DSF concentrations, interacts with RpfF.</text>
</comment>
<evidence type="ECO:0000256" key="9">
    <source>
        <dbReference type="ARBA" id="ARBA00022840"/>
    </source>
</evidence>
<keyword evidence="5" id="KW-0808">Transferase</keyword>
<feature type="modified residue" description="4-aspartylphosphate" evidence="16">
    <location>
        <position position="1078"/>
    </location>
</feature>
<dbReference type="SMART" id="SM00086">
    <property type="entry name" value="PAC"/>
    <property type="match status" value="3"/>
</dbReference>
<dbReference type="InterPro" id="IPR042240">
    <property type="entry name" value="CHASE_sf"/>
</dbReference>
<feature type="domain" description="Response regulatory" evidence="18">
    <location>
        <begin position="1171"/>
        <end position="1289"/>
    </location>
</feature>
<dbReference type="InterPro" id="IPR011006">
    <property type="entry name" value="CheY-like_superfamily"/>
</dbReference>
<evidence type="ECO:0000259" key="20">
    <source>
        <dbReference type="PROSITE" id="PS50113"/>
    </source>
</evidence>
<feature type="domain" description="PAC" evidence="20">
    <location>
        <begin position="578"/>
        <end position="630"/>
    </location>
</feature>
<evidence type="ECO:0000256" key="12">
    <source>
        <dbReference type="ARBA" id="ARBA00023136"/>
    </source>
</evidence>
<evidence type="ECO:0000259" key="21">
    <source>
        <dbReference type="PROSITE" id="PS50839"/>
    </source>
</evidence>
<dbReference type="InterPro" id="IPR013767">
    <property type="entry name" value="PAS_fold"/>
</dbReference>
<dbReference type="Pfam" id="PF00989">
    <property type="entry name" value="PAS"/>
    <property type="match status" value="1"/>
</dbReference>
<evidence type="ECO:0000259" key="18">
    <source>
        <dbReference type="PROSITE" id="PS50110"/>
    </source>
</evidence>
<dbReference type="InterPro" id="IPR001789">
    <property type="entry name" value="Sig_transdc_resp-reg_receiver"/>
</dbReference>
<evidence type="ECO:0000313" key="23">
    <source>
        <dbReference type="EMBL" id="QXI29457.1"/>
    </source>
</evidence>
<dbReference type="InterPro" id="IPR003594">
    <property type="entry name" value="HATPase_dom"/>
</dbReference>
<dbReference type="Proteomes" id="UP000634530">
    <property type="component" value="Chromosome"/>
</dbReference>
<dbReference type="Gene3D" id="3.30.565.10">
    <property type="entry name" value="Histidine kinase-like ATPase, C-terminal domain"/>
    <property type="match status" value="1"/>
</dbReference>
<reference evidence="23 24" key="2">
    <citation type="journal article" date="2021" name="Microorganisms">
        <title>The Ever-Expanding Pseudomonas Genus: Description of 43 New Species and Partition of the Pseudomonas putida Group.</title>
        <authorList>
            <person name="Girard L."/>
            <person name="Lood C."/>
            <person name="Hofte M."/>
            <person name="Vandamme P."/>
            <person name="Rokni-Zadeh H."/>
            <person name="van Noort V."/>
            <person name="Lavigne R."/>
            <person name="De Mot R."/>
        </authorList>
    </citation>
    <scope>NUCLEOTIDE SEQUENCE [LARGE SCALE GENOMIC DNA]</scope>
    <source>
        <strain evidence="23 24">RW8P3</strain>
    </source>
</reference>
<dbReference type="FunFam" id="1.10.287.130:FF:000002">
    <property type="entry name" value="Two-component osmosensing histidine kinase"/>
    <property type="match status" value="1"/>
</dbReference>
<dbReference type="RefSeq" id="WP_186681200.1">
    <property type="nucleotide sequence ID" value="NZ_CP077093.1"/>
</dbReference>
<dbReference type="CDD" id="cd16922">
    <property type="entry name" value="HATPase_EvgS-ArcB-TorS-like"/>
    <property type="match status" value="1"/>
</dbReference>
<dbReference type="InterPro" id="IPR036641">
    <property type="entry name" value="HPT_dom_sf"/>
</dbReference>
<dbReference type="Pfam" id="PF03924">
    <property type="entry name" value="CHASE"/>
    <property type="match status" value="1"/>
</dbReference>
<dbReference type="InterPro" id="IPR000700">
    <property type="entry name" value="PAS-assoc_C"/>
</dbReference>
<dbReference type="InterPro" id="IPR006189">
    <property type="entry name" value="CHASE_dom"/>
</dbReference>
<feature type="domain" description="PAC" evidence="20">
    <location>
        <begin position="715"/>
        <end position="767"/>
    </location>
</feature>
<keyword evidence="6" id="KW-0812">Transmembrane</keyword>
<dbReference type="Pfam" id="PF08447">
    <property type="entry name" value="PAS_3"/>
    <property type="match status" value="1"/>
</dbReference>
<dbReference type="Pfam" id="PF00512">
    <property type="entry name" value="HisKA"/>
    <property type="match status" value="1"/>
</dbReference>
<sequence length="1439" mass="157459">MKRFRLHALNGRSLLLLVVGLLASLAGSLALQNLNEQRAQEALFNATDDAVDAVFARLQSYQYGLRGTRGALIAAGEEGMTRETFHRYSLTRDVPREFPGARGFGFIRRVAPGDLEQFLQRARSDGASNFSLRQFAPHDGDLYIIQYLEPNRDQAVALGLDIASQPDRAAAARAAARTGEVRLTSPITLVQAVGKPQQSFLILLPIYKGAIVPQSEEEREAAVIGWSYAPLMIESVLAGLVPENEAVNLRLRDITGPGPAVDFYQTVHDPQLQSAGLMSRTLEREVYGRRWQIELQALPLFTQRLHQVSPLMVFVLGALASVLVAALSAIAGISSQRRVQVIAEQTRLALIVESSADAIIGTTLDGIVTNWNRGARKLLGYTAQEAVGRPLLELIVPADLAAEETDILRRIALGETIVNLDTVRRCKDGRLLNVSANVSPISDEGGTVIGASKILRDFTAHKAAEAQILELNANLEEQVAERTSALRRANLLLSSVLRSASKVSIIATDLDGVISVFNEGAQQMLGYRAEEVVGKATPAILHVDREITERSNELSREYGQVIEGFRVLVHKPEFEHAEIREWTYVHKDGSHVPVSLVVTSLRDEDGQLAGYLGIAIDVTQRKAAEHQLELSLQATRVIRDQLLMAADVAELGIWTWTLADNALQWNERMFEFYSQPLSLRDNGLNYAHWYERVHPEDVEAVAAQLAAAVAGEGIYDPVFRVLAPDGRIRIIQAGAQIERDAQGQALRVTGINRDITAQRELETHLLQARDRADSASAAKSFFLANMSHEIRTPMNAVLGMLQLVQHTDLNARQHDYVIKAQTAAKSLLGLLNDILDYSKIEAGKLRLDMHPFELEALMRDLAVVLAGNQGSKEVEVMFDLDSELPGSLVGDSMRLQQVLINLAGNALKFTQQGQVVVSLRQLQRLEGRVKLRVEVCDTGIGINAEQLQRIFEVFTQAEASTTRRFGGTGLGLVICKRLVGLMGGELLVESEEGSGSRFWFDITLDVSRTEPLRLSCPGVDSQMRLLVADDNSMACELLLRTVRSLGWTADTVDGGTRAVESVRNAQLRGEPYDVVLMDWRMPDMDGLSAARLISLQEQSVPPPMVIMITAYGREVLADVHHEGDAPFVGFLTKPVTPLQLADAVQRAFSSSEVVAEVRPAPERQRRLSGMRLLVVEDNALNRQVADELLRGEGAQVVLAEGGLEGVSQVFSSATPFDAVLMDIQMPDIDGMEATRRIRRQSDFASLPILAMTANASSSDREACLAAGMNDHVSKPIDLEELVLSLRIQTGREVPRPKISTVMANGADTVLEARESIMARFGGNLELISTVLYGFGAELDKQLSLLPAHLRDRDGPALAAVLHAIKGSSGTMGAQALSQRAGALERELLYGDAAVIARVLDDPHWLPELRQLLTRSVEELQAAFGNGYRGDAPREAMTAP</sequence>
<dbReference type="Gene3D" id="3.40.50.2300">
    <property type="match status" value="2"/>
</dbReference>
<evidence type="ECO:0000256" key="15">
    <source>
        <dbReference type="PROSITE-ProRule" id="PRU00110"/>
    </source>
</evidence>
<dbReference type="InterPro" id="IPR008207">
    <property type="entry name" value="Sig_transdc_His_kin_Hpt_dom"/>
</dbReference>
<dbReference type="SUPFAM" id="SSF52172">
    <property type="entry name" value="CheY-like"/>
    <property type="match status" value="2"/>
</dbReference>
<keyword evidence="9" id="KW-0067">ATP-binding</keyword>
<feature type="domain" description="Response regulatory" evidence="18">
    <location>
        <begin position="1024"/>
        <end position="1148"/>
    </location>
</feature>
<organism evidence="23 24">
    <name type="scientific">Pseudomonas vanderleydeniana</name>
    <dbReference type="NCBI Taxonomy" id="2745495"/>
    <lineage>
        <taxon>Bacteria</taxon>
        <taxon>Pseudomonadati</taxon>
        <taxon>Pseudomonadota</taxon>
        <taxon>Gammaproteobacteria</taxon>
        <taxon>Pseudomonadales</taxon>
        <taxon>Pseudomonadaceae</taxon>
        <taxon>Pseudomonas</taxon>
    </lineage>
</organism>
<dbReference type="PANTHER" id="PTHR45339">
    <property type="entry name" value="HYBRID SIGNAL TRANSDUCTION HISTIDINE KINASE J"/>
    <property type="match status" value="1"/>
</dbReference>
<dbReference type="CDD" id="cd00082">
    <property type="entry name" value="HisKA"/>
    <property type="match status" value="1"/>
</dbReference>
<comment type="subcellular location">
    <subcellularLocation>
        <location evidence="2">Membrane</location>
    </subcellularLocation>
</comment>
<evidence type="ECO:0000259" key="19">
    <source>
        <dbReference type="PROSITE" id="PS50112"/>
    </source>
</evidence>
<dbReference type="Gene3D" id="3.30.450.20">
    <property type="entry name" value="PAS domain"/>
    <property type="match status" value="3"/>
</dbReference>
<dbReference type="SUPFAM" id="SSF55874">
    <property type="entry name" value="ATPase domain of HSP90 chaperone/DNA topoisomerase II/histidine kinase"/>
    <property type="match status" value="1"/>
</dbReference>
<dbReference type="SMART" id="SM00448">
    <property type="entry name" value="REC"/>
    <property type="match status" value="2"/>
</dbReference>
<evidence type="ECO:0000256" key="14">
    <source>
        <dbReference type="ARBA" id="ARBA00068150"/>
    </source>
</evidence>
<dbReference type="SMART" id="SM00388">
    <property type="entry name" value="HisKA"/>
    <property type="match status" value="1"/>
</dbReference>
<keyword evidence="10" id="KW-1133">Transmembrane helix</keyword>
<evidence type="ECO:0000256" key="6">
    <source>
        <dbReference type="ARBA" id="ARBA00022692"/>
    </source>
</evidence>
<dbReference type="InterPro" id="IPR035965">
    <property type="entry name" value="PAS-like_dom_sf"/>
</dbReference>
<dbReference type="PROSITE" id="PS50113">
    <property type="entry name" value="PAC"/>
    <property type="match status" value="3"/>
</dbReference>
<dbReference type="GO" id="GO:0005524">
    <property type="term" value="F:ATP binding"/>
    <property type="evidence" value="ECO:0007669"/>
    <property type="project" value="UniProtKB-KW"/>
</dbReference>
<dbReference type="Gene3D" id="2.10.70.100">
    <property type="match status" value="1"/>
</dbReference>
<evidence type="ECO:0000256" key="5">
    <source>
        <dbReference type="ARBA" id="ARBA00022679"/>
    </source>
</evidence>
<keyword evidence="4 16" id="KW-0597">Phosphoprotein</keyword>
<keyword evidence="11" id="KW-0902">Two-component regulatory system</keyword>
<feature type="domain" description="PAS" evidence="19">
    <location>
        <begin position="489"/>
        <end position="535"/>
    </location>
</feature>
<evidence type="ECO:0000259" key="22">
    <source>
        <dbReference type="PROSITE" id="PS50894"/>
    </source>
</evidence>
<dbReference type="InterPro" id="IPR013655">
    <property type="entry name" value="PAS_fold_3"/>
</dbReference>
<dbReference type="InterPro" id="IPR004358">
    <property type="entry name" value="Sig_transdc_His_kin-like_C"/>
</dbReference>
<evidence type="ECO:0000256" key="16">
    <source>
        <dbReference type="PROSITE-ProRule" id="PRU00169"/>
    </source>
</evidence>
<feature type="domain" description="CHASE" evidence="21">
    <location>
        <begin position="76"/>
        <end position="240"/>
    </location>
</feature>
<dbReference type="InterPro" id="IPR003661">
    <property type="entry name" value="HisK_dim/P_dom"/>
</dbReference>
<dbReference type="SMART" id="SM00091">
    <property type="entry name" value="PAS"/>
    <property type="match status" value="3"/>
</dbReference>
<dbReference type="PROSITE" id="PS50839">
    <property type="entry name" value="CHASE"/>
    <property type="match status" value="1"/>
</dbReference>
<dbReference type="GO" id="GO:0006355">
    <property type="term" value="P:regulation of DNA-templated transcription"/>
    <property type="evidence" value="ECO:0007669"/>
    <property type="project" value="InterPro"/>
</dbReference>
<gene>
    <name evidence="23" type="ORF">HU752_005725</name>
</gene>
<feature type="domain" description="PAS" evidence="19">
    <location>
        <begin position="344"/>
        <end position="415"/>
    </location>
</feature>
<evidence type="ECO:0000256" key="11">
    <source>
        <dbReference type="ARBA" id="ARBA00023012"/>
    </source>
</evidence>
<dbReference type="GO" id="GO:0000155">
    <property type="term" value="F:phosphorelay sensor kinase activity"/>
    <property type="evidence" value="ECO:0007669"/>
    <property type="project" value="InterPro"/>
</dbReference>
<dbReference type="Pfam" id="PF02518">
    <property type="entry name" value="HATPase_c"/>
    <property type="match status" value="1"/>
</dbReference>
<dbReference type="PANTHER" id="PTHR45339:SF5">
    <property type="entry name" value="HISTIDINE KINASE"/>
    <property type="match status" value="1"/>
</dbReference>
<dbReference type="SUPFAM" id="SSF55785">
    <property type="entry name" value="PYP-like sensor domain (PAS domain)"/>
    <property type="match status" value="3"/>
</dbReference>
<keyword evidence="12" id="KW-0472">Membrane</keyword>
<protein>
    <recommendedName>
        <fullName evidence="14">Sensory/regulatory protein RpfC</fullName>
        <ecNumber evidence="3">2.7.13.3</ecNumber>
    </recommendedName>
</protein>
<dbReference type="InterPro" id="IPR036890">
    <property type="entry name" value="HATPase_C_sf"/>
</dbReference>
<reference evidence="23 24" key="1">
    <citation type="journal article" date="2020" name="Microorganisms">
        <title>Reliable Identification of Environmental Pseudomonas Isolates Using the rpoD Gene.</title>
        <authorList>
            <consortium name="The Broad Institute Genome Sequencing Platform"/>
            <person name="Girard L."/>
            <person name="Lood C."/>
            <person name="Rokni-Zadeh H."/>
            <person name="van Noort V."/>
            <person name="Lavigne R."/>
            <person name="De Mot R."/>
        </authorList>
    </citation>
    <scope>NUCLEOTIDE SEQUENCE [LARGE SCALE GENOMIC DNA]</scope>
    <source>
        <strain evidence="23 24">RW8P3</strain>
    </source>
</reference>
<dbReference type="PROSITE" id="PS50894">
    <property type="entry name" value="HPT"/>
    <property type="match status" value="1"/>
</dbReference>
<name>A0A9E6TT72_9PSED</name>
<dbReference type="Gene3D" id="1.10.287.130">
    <property type="match status" value="1"/>
</dbReference>
<feature type="modified residue" description="Phosphohistidine" evidence="15">
    <location>
        <position position="1362"/>
    </location>
</feature>
<evidence type="ECO:0000256" key="1">
    <source>
        <dbReference type="ARBA" id="ARBA00000085"/>
    </source>
</evidence>
<feature type="domain" description="PAC" evidence="20">
    <location>
        <begin position="416"/>
        <end position="470"/>
    </location>
</feature>
<dbReference type="SMART" id="SM00387">
    <property type="entry name" value="HATPase_c"/>
    <property type="match status" value="1"/>
</dbReference>
<comment type="catalytic activity">
    <reaction evidence="1">
        <text>ATP + protein L-histidine = ADP + protein N-phospho-L-histidine.</text>
        <dbReference type="EC" id="2.7.13.3"/>
    </reaction>
</comment>
<dbReference type="PROSITE" id="PS50110">
    <property type="entry name" value="RESPONSE_REGULATORY"/>
    <property type="match status" value="2"/>
</dbReference>
<evidence type="ECO:0000256" key="2">
    <source>
        <dbReference type="ARBA" id="ARBA00004370"/>
    </source>
</evidence>
<keyword evidence="7" id="KW-0547">Nucleotide-binding</keyword>
<dbReference type="CDD" id="cd00130">
    <property type="entry name" value="PAS"/>
    <property type="match status" value="3"/>
</dbReference>
<dbReference type="SUPFAM" id="SSF47384">
    <property type="entry name" value="Homodimeric domain of signal transducing histidine kinase"/>
    <property type="match status" value="1"/>
</dbReference>
<evidence type="ECO:0000256" key="7">
    <source>
        <dbReference type="ARBA" id="ARBA00022741"/>
    </source>
</evidence>
<dbReference type="InterPro" id="IPR000014">
    <property type="entry name" value="PAS"/>
</dbReference>
<dbReference type="Gene3D" id="1.20.120.160">
    <property type="entry name" value="HPT domain"/>
    <property type="match status" value="1"/>
</dbReference>
<dbReference type="Gene3D" id="3.30.450.350">
    <property type="entry name" value="CHASE domain"/>
    <property type="match status" value="1"/>
</dbReference>
<feature type="modified residue" description="4-aspartylphosphate" evidence="16">
    <location>
        <position position="1222"/>
    </location>
</feature>
<dbReference type="SMART" id="SM01079">
    <property type="entry name" value="CHASE"/>
    <property type="match status" value="1"/>
</dbReference>
<evidence type="ECO:0000259" key="17">
    <source>
        <dbReference type="PROSITE" id="PS50109"/>
    </source>
</evidence>
<dbReference type="FunFam" id="3.30.565.10:FF:000010">
    <property type="entry name" value="Sensor histidine kinase RcsC"/>
    <property type="match status" value="1"/>
</dbReference>
<dbReference type="EC" id="2.7.13.3" evidence="3"/>
<dbReference type="PROSITE" id="PS50112">
    <property type="entry name" value="PAS"/>
    <property type="match status" value="2"/>
</dbReference>
<dbReference type="NCBIfam" id="TIGR00229">
    <property type="entry name" value="sensory_box"/>
    <property type="match status" value="2"/>
</dbReference>
<dbReference type="EMBL" id="CP077093">
    <property type="protein sequence ID" value="QXI29457.1"/>
    <property type="molecule type" value="Genomic_DNA"/>
</dbReference>
<dbReference type="Pfam" id="PF00072">
    <property type="entry name" value="Response_reg"/>
    <property type="match status" value="2"/>
</dbReference>
<evidence type="ECO:0000256" key="4">
    <source>
        <dbReference type="ARBA" id="ARBA00022553"/>
    </source>
</evidence>